<comment type="subcellular location">
    <subcellularLocation>
        <location evidence="1">Membrane</location>
        <topology evidence="1">Single-pass membrane protein</topology>
    </subcellularLocation>
</comment>
<dbReference type="Gene3D" id="2.130.10.10">
    <property type="entry name" value="YVTN repeat-like/Quinoprotein amine dehydrogenase"/>
    <property type="match status" value="1"/>
</dbReference>
<evidence type="ECO:0000256" key="4">
    <source>
        <dbReference type="ARBA" id="ARBA00023136"/>
    </source>
</evidence>
<dbReference type="RefSeq" id="WP_317490264.1">
    <property type="nucleotide sequence ID" value="NZ_CP136051.1"/>
</dbReference>
<keyword evidence="2" id="KW-0812">Transmembrane</keyword>
<evidence type="ECO:0000256" key="1">
    <source>
        <dbReference type="ARBA" id="ARBA00004167"/>
    </source>
</evidence>
<evidence type="ECO:0000256" key="3">
    <source>
        <dbReference type="ARBA" id="ARBA00022989"/>
    </source>
</evidence>
<feature type="domain" description="FAM234A/B beta-propeller" evidence="5">
    <location>
        <begin position="60"/>
        <end position="163"/>
    </location>
</feature>
<dbReference type="Proteomes" id="UP001302349">
    <property type="component" value="Chromosome"/>
</dbReference>
<keyword evidence="3" id="KW-1133">Transmembrane helix</keyword>
<proteinExistence type="predicted"/>
<evidence type="ECO:0000256" key="2">
    <source>
        <dbReference type="ARBA" id="ARBA00022692"/>
    </source>
</evidence>
<name>A0ABZ0IRB3_9BACT</name>
<sequence>MAFRVTLFLLACIGIAGQLLGQESWTKRLPGIGTFSSPRVADLNGDGIKDIILGAGREEFKACDSAVFALDGRTGDMLWNVSAIDQVFGSASLKDITGDGVMDVFINGRSAELQAVNGKTGEVIWRFNDPDLAKERKQKQWFNFYNPQFVPDQNGDGVEDILISNGGDVMAEPYDPNRPAGHLVVLNTLTGEVLGKARMPDGKEIYMSVATLPIDGSQDREIIFGTGGETIGGNLWLGTLSQVMKGDLADAIKLDSSANKGFIAPAAWVDVNDDGSPDIVANAVDGRFLAFDGKTHQKIWQVQMDNSEAYSSISVGYFNADKTPDFFMSFAQGSWPNLDWTKQFMVNGANGAVEFLDSLGLYQTTTPVIADFTLDGVDDALVIVNYQAESLENGLMKKYFYNMLAVIDFTTGEVIDLDVHTDGHNLSSTPWVGDLDGDGNIDIVYCHATNTEHTYTFDGMEVIRLTTTLPVNKEIKWGAYMGSGYDGVFKK</sequence>
<dbReference type="InterPro" id="IPR045232">
    <property type="entry name" value="FAM234"/>
</dbReference>
<protein>
    <submittedName>
        <fullName evidence="6">PQQ-binding-like beta-propeller repeat protein</fullName>
    </submittedName>
</protein>
<dbReference type="Pfam" id="PF23727">
    <property type="entry name" value="Beta-prop_FAM234A_B"/>
    <property type="match status" value="1"/>
</dbReference>
<dbReference type="PANTHER" id="PTHR21419">
    <property type="match status" value="1"/>
</dbReference>
<reference evidence="6 7" key="1">
    <citation type="journal article" date="2023" name="Microbiol. Resour. Announc.">
        <title>Complete Genome Sequence of Imperialibacter roseus strain P4T.</title>
        <authorList>
            <person name="Tizabi D.R."/>
            <person name="Bachvaroff T."/>
            <person name="Hill R.T."/>
        </authorList>
    </citation>
    <scope>NUCLEOTIDE SEQUENCE [LARGE SCALE GENOMIC DNA]</scope>
    <source>
        <strain evidence="6 7">P4T</strain>
    </source>
</reference>
<keyword evidence="7" id="KW-1185">Reference proteome</keyword>
<dbReference type="PANTHER" id="PTHR21419:SF30">
    <property type="entry name" value="IG-LIKE DOMAIN-CONTAINING PROTEIN"/>
    <property type="match status" value="1"/>
</dbReference>
<dbReference type="InterPro" id="IPR028994">
    <property type="entry name" value="Integrin_alpha_N"/>
</dbReference>
<dbReference type="SUPFAM" id="SSF69318">
    <property type="entry name" value="Integrin alpha N-terminal domain"/>
    <property type="match status" value="2"/>
</dbReference>
<accession>A0ABZ0IRB3</accession>
<dbReference type="EMBL" id="CP136051">
    <property type="protein sequence ID" value="WOK07592.1"/>
    <property type="molecule type" value="Genomic_DNA"/>
</dbReference>
<evidence type="ECO:0000259" key="5">
    <source>
        <dbReference type="Pfam" id="PF23727"/>
    </source>
</evidence>
<evidence type="ECO:0000313" key="7">
    <source>
        <dbReference type="Proteomes" id="UP001302349"/>
    </source>
</evidence>
<evidence type="ECO:0000313" key="6">
    <source>
        <dbReference type="EMBL" id="WOK07592.1"/>
    </source>
</evidence>
<dbReference type="InterPro" id="IPR015943">
    <property type="entry name" value="WD40/YVTN_repeat-like_dom_sf"/>
</dbReference>
<keyword evidence="4" id="KW-0472">Membrane</keyword>
<organism evidence="6 7">
    <name type="scientific">Imperialibacter roseus</name>
    <dbReference type="NCBI Taxonomy" id="1324217"/>
    <lineage>
        <taxon>Bacteria</taxon>
        <taxon>Pseudomonadati</taxon>
        <taxon>Bacteroidota</taxon>
        <taxon>Cytophagia</taxon>
        <taxon>Cytophagales</taxon>
        <taxon>Flammeovirgaceae</taxon>
        <taxon>Imperialibacter</taxon>
    </lineage>
</organism>
<dbReference type="InterPro" id="IPR055409">
    <property type="entry name" value="Beta-prop_FAM234A_B"/>
</dbReference>
<gene>
    <name evidence="6" type="ORF">RT717_03015</name>
</gene>